<protein>
    <submittedName>
        <fullName evidence="1">Uncharacterized protein</fullName>
    </submittedName>
</protein>
<organism evidence="1 2">
    <name type="scientific">Schizophyllum amplum</name>
    <dbReference type="NCBI Taxonomy" id="97359"/>
    <lineage>
        <taxon>Eukaryota</taxon>
        <taxon>Fungi</taxon>
        <taxon>Dikarya</taxon>
        <taxon>Basidiomycota</taxon>
        <taxon>Agaricomycotina</taxon>
        <taxon>Agaricomycetes</taxon>
        <taxon>Agaricomycetidae</taxon>
        <taxon>Agaricales</taxon>
        <taxon>Schizophyllaceae</taxon>
        <taxon>Schizophyllum</taxon>
    </lineage>
</organism>
<name>A0A550CAY2_9AGAR</name>
<dbReference type="Proteomes" id="UP000320762">
    <property type="component" value="Unassembled WGS sequence"/>
</dbReference>
<evidence type="ECO:0000313" key="2">
    <source>
        <dbReference type="Proteomes" id="UP000320762"/>
    </source>
</evidence>
<reference evidence="1 2" key="1">
    <citation type="journal article" date="2019" name="New Phytol.">
        <title>Comparative genomics reveals unique wood-decay strategies and fruiting body development in the Schizophyllaceae.</title>
        <authorList>
            <person name="Almasi E."/>
            <person name="Sahu N."/>
            <person name="Krizsan K."/>
            <person name="Balint B."/>
            <person name="Kovacs G.M."/>
            <person name="Kiss B."/>
            <person name="Cseklye J."/>
            <person name="Drula E."/>
            <person name="Henrissat B."/>
            <person name="Nagy I."/>
            <person name="Chovatia M."/>
            <person name="Adam C."/>
            <person name="LaButti K."/>
            <person name="Lipzen A."/>
            <person name="Riley R."/>
            <person name="Grigoriev I.V."/>
            <person name="Nagy L.G."/>
        </authorList>
    </citation>
    <scope>NUCLEOTIDE SEQUENCE [LARGE SCALE GENOMIC DNA]</scope>
    <source>
        <strain evidence="1 2">NL-1724</strain>
    </source>
</reference>
<proteinExistence type="predicted"/>
<feature type="non-terminal residue" evidence="1">
    <location>
        <position position="1"/>
    </location>
</feature>
<gene>
    <name evidence="1" type="ORF">BD626DRAFT_631176</name>
</gene>
<sequence>ESFYRRLTRTARARSGNDFVSNADVQGTGPCHRHGICAQRCISAASRQGSCSRIGHPRC</sequence>
<comment type="caution">
    <text evidence="1">The sequence shown here is derived from an EMBL/GenBank/DDBJ whole genome shotgun (WGS) entry which is preliminary data.</text>
</comment>
<evidence type="ECO:0000313" key="1">
    <source>
        <dbReference type="EMBL" id="TRM61960.1"/>
    </source>
</evidence>
<accession>A0A550CAY2</accession>
<keyword evidence="2" id="KW-1185">Reference proteome</keyword>
<dbReference type="AlphaFoldDB" id="A0A550CAY2"/>
<dbReference type="EMBL" id="VDMD01000014">
    <property type="protein sequence ID" value="TRM61960.1"/>
    <property type="molecule type" value="Genomic_DNA"/>
</dbReference>